<proteinExistence type="predicted"/>
<evidence type="ECO:0000313" key="1">
    <source>
        <dbReference type="EMBL" id="RNB86218.1"/>
    </source>
</evidence>
<dbReference type="Proteomes" id="UP000281915">
    <property type="component" value="Unassembled WGS sequence"/>
</dbReference>
<comment type="caution">
    <text evidence="1">The sequence shown here is derived from an EMBL/GenBank/DDBJ whole genome shotgun (WGS) entry which is preliminary data.</text>
</comment>
<sequence length="148" mass="16211">MSQTTQQAAEEVASTAAVASQQPDVLDQLMKPEIQQSLNVLVENLPKLAEMTTVLTKTYDLVQTVANDHVLINDLKGGMEEFVKPIQDKAKGIAQAAIEASDRSQAETSTTVGLFGLLKMLKDPQVQKALRFAQAFLEVTAERQQQQK</sequence>
<organism evidence="1 2">
    <name type="scientific">Brevibacillus panacihumi</name>
    <dbReference type="NCBI Taxonomy" id="497735"/>
    <lineage>
        <taxon>Bacteria</taxon>
        <taxon>Bacillati</taxon>
        <taxon>Bacillota</taxon>
        <taxon>Bacilli</taxon>
        <taxon>Bacillales</taxon>
        <taxon>Paenibacillaceae</taxon>
        <taxon>Brevibacillus</taxon>
    </lineage>
</organism>
<dbReference type="Pfam" id="PF07849">
    <property type="entry name" value="DUF1641"/>
    <property type="match status" value="1"/>
</dbReference>
<name>A0A3M8DDY3_9BACL</name>
<dbReference type="PANTHER" id="PTHR39180">
    <property type="match status" value="1"/>
</dbReference>
<evidence type="ECO:0000313" key="2">
    <source>
        <dbReference type="Proteomes" id="UP000281915"/>
    </source>
</evidence>
<reference evidence="1 2" key="1">
    <citation type="submission" date="2018-10" db="EMBL/GenBank/DDBJ databases">
        <title>Phylogenomics of Brevibacillus.</title>
        <authorList>
            <person name="Dunlap C."/>
        </authorList>
    </citation>
    <scope>NUCLEOTIDE SEQUENCE [LARGE SCALE GENOMIC DNA]</scope>
    <source>
        <strain evidence="1 2">JCM 15085</strain>
    </source>
</reference>
<dbReference type="InterPro" id="IPR012440">
    <property type="entry name" value="DUF1641"/>
</dbReference>
<dbReference type="AlphaFoldDB" id="A0A3M8DDY3"/>
<dbReference type="EMBL" id="RHHT01000002">
    <property type="protein sequence ID" value="RNB86218.1"/>
    <property type="molecule type" value="Genomic_DNA"/>
</dbReference>
<dbReference type="RefSeq" id="WP_122911722.1">
    <property type="nucleotide sequence ID" value="NZ_RHHT01000002.1"/>
</dbReference>
<gene>
    <name evidence="1" type="ORF">EDM58_01320</name>
</gene>
<dbReference type="PANTHER" id="PTHR39180:SF2">
    <property type="entry name" value="DUF1641 DOMAIN-CONTAINING PROTEIN"/>
    <property type="match status" value="1"/>
</dbReference>
<accession>A0A3M8DDY3</accession>
<protein>
    <submittedName>
        <fullName evidence="1">DUF1641 domain-containing protein</fullName>
    </submittedName>
</protein>